<dbReference type="InterPro" id="IPR006058">
    <property type="entry name" value="2Fe2S_fd_BS"/>
</dbReference>
<dbReference type="Gene3D" id="3.10.20.30">
    <property type="match status" value="1"/>
</dbReference>
<sequence length="334" mass="35736">MSTAGRPTWATARVVESRLVAARVRRITLERPPSRRAAPGTHLDVRVPIGSGWDTRSYSIVESDADGGRLTISVQLAAASRGGSAYMHTLEVGDELTTTQPLQNFPLRIGAPRYVLLAGGIGITALVKMARVLASVGADYRLVYVARTRDVMAYADELAAVHGDRLSQLIDDEGSPLDVDALVASIAADDVAADTELYMCGPIRLMDAVRRAWLAAELPPTNLRYETFGNSGWFDPEPFVVRLPQLGLETTVGTDTTILDALSAAGADLMYDCRKGECGLCLVDVAALEGRLDHRDVFLSSTQQEAGSRICLCVSRVASRPDAAGPGVLELSLP</sequence>
<dbReference type="GO" id="GO:0016491">
    <property type="term" value="F:oxidoreductase activity"/>
    <property type="evidence" value="ECO:0007669"/>
    <property type="project" value="InterPro"/>
</dbReference>
<dbReference type="InterPro" id="IPR036010">
    <property type="entry name" value="2Fe-2S_ferredoxin-like_sf"/>
</dbReference>
<dbReference type="InterPro" id="IPR017938">
    <property type="entry name" value="Riboflavin_synthase-like_b-brl"/>
</dbReference>
<reference evidence="4 5" key="1">
    <citation type="submission" date="2018-11" db="EMBL/GenBank/DDBJ databases">
        <authorList>
            <person name="Li F."/>
        </authorList>
    </citation>
    <scope>NUCLEOTIDE SEQUENCE [LARGE SCALE GENOMIC DNA]</scope>
    <source>
        <strain evidence="4 5">Gsoil 818</strain>
    </source>
</reference>
<evidence type="ECO:0000313" key="5">
    <source>
        <dbReference type="Proteomes" id="UP000279994"/>
    </source>
</evidence>
<organism evidence="4 5">
    <name type="scientific">Nocardioides pocheonensis</name>
    <dbReference type="NCBI Taxonomy" id="661485"/>
    <lineage>
        <taxon>Bacteria</taxon>
        <taxon>Bacillati</taxon>
        <taxon>Actinomycetota</taxon>
        <taxon>Actinomycetes</taxon>
        <taxon>Propionibacteriales</taxon>
        <taxon>Nocardioidaceae</taxon>
        <taxon>Nocardioides</taxon>
    </lineage>
</organism>
<gene>
    <name evidence="4" type="ORF">EFL26_02760</name>
</gene>
<dbReference type="PRINTS" id="PR00409">
    <property type="entry name" value="PHDIOXRDTASE"/>
</dbReference>
<feature type="domain" description="2Fe-2S ferredoxin-type" evidence="2">
    <location>
        <begin position="239"/>
        <end position="334"/>
    </location>
</feature>
<dbReference type="GO" id="GO:0051537">
    <property type="term" value="F:2 iron, 2 sulfur cluster binding"/>
    <property type="evidence" value="ECO:0007669"/>
    <property type="project" value="UniProtKB-KW"/>
</dbReference>
<dbReference type="SUPFAM" id="SSF52343">
    <property type="entry name" value="Ferredoxin reductase-like, C-terminal NADP-linked domain"/>
    <property type="match status" value="1"/>
</dbReference>
<dbReference type="EMBL" id="RJSF01000005">
    <property type="protein sequence ID" value="RNM17028.1"/>
    <property type="molecule type" value="Genomic_DNA"/>
</dbReference>
<evidence type="ECO:0000313" key="4">
    <source>
        <dbReference type="EMBL" id="RNM17028.1"/>
    </source>
</evidence>
<dbReference type="RefSeq" id="WP_123221367.1">
    <property type="nucleotide sequence ID" value="NZ_RJSF01000005.1"/>
</dbReference>
<dbReference type="PROSITE" id="PS00197">
    <property type="entry name" value="2FE2S_FER_1"/>
    <property type="match status" value="1"/>
</dbReference>
<evidence type="ECO:0000259" key="2">
    <source>
        <dbReference type="PROSITE" id="PS51085"/>
    </source>
</evidence>
<dbReference type="PANTHER" id="PTHR47354:SF2">
    <property type="entry name" value="BLR2392 PROTEIN"/>
    <property type="match status" value="1"/>
</dbReference>
<comment type="cofactor">
    <cofactor evidence="1">
        <name>FAD</name>
        <dbReference type="ChEBI" id="CHEBI:57692"/>
    </cofactor>
</comment>
<dbReference type="InterPro" id="IPR050415">
    <property type="entry name" value="MRET"/>
</dbReference>
<dbReference type="InterPro" id="IPR012675">
    <property type="entry name" value="Beta-grasp_dom_sf"/>
</dbReference>
<protein>
    <submittedName>
        <fullName evidence="4">Oxidoreductase</fullName>
    </submittedName>
</protein>
<dbReference type="SUPFAM" id="SSF54292">
    <property type="entry name" value="2Fe-2S ferredoxin-like"/>
    <property type="match status" value="1"/>
</dbReference>
<evidence type="ECO:0000259" key="3">
    <source>
        <dbReference type="PROSITE" id="PS51384"/>
    </source>
</evidence>
<dbReference type="Pfam" id="PF00111">
    <property type="entry name" value="Fer2"/>
    <property type="match status" value="1"/>
</dbReference>
<evidence type="ECO:0000256" key="1">
    <source>
        <dbReference type="ARBA" id="ARBA00001974"/>
    </source>
</evidence>
<dbReference type="Pfam" id="PF00175">
    <property type="entry name" value="NAD_binding_1"/>
    <property type="match status" value="1"/>
</dbReference>
<dbReference type="PROSITE" id="PS51384">
    <property type="entry name" value="FAD_FR"/>
    <property type="match status" value="1"/>
</dbReference>
<dbReference type="AlphaFoldDB" id="A0A3N0GY07"/>
<keyword evidence="5" id="KW-1185">Reference proteome</keyword>
<name>A0A3N0GY07_9ACTN</name>
<dbReference type="OrthoDB" id="3807506at2"/>
<comment type="caution">
    <text evidence="4">The sequence shown here is derived from an EMBL/GenBank/DDBJ whole genome shotgun (WGS) entry which is preliminary data.</text>
</comment>
<feature type="domain" description="FAD-binding FR-type" evidence="3">
    <location>
        <begin position="7"/>
        <end position="108"/>
    </location>
</feature>
<dbReference type="InterPro" id="IPR001433">
    <property type="entry name" value="OxRdtase_FAD/NAD-bd"/>
</dbReference>
<dbReference type="InterPro" id="IPR039261">
    <property type="entry name" value="FNR_nucleotide-bd"/>
</dbReference>
<dbReference type="Gene3D" id="2.40.30.10">
    <property type="entry name" value="Translation factors"/>
    <property type="match status" value="1"/>
</dbReference>
<dbReference type="CDD" id="cd06185">
    <property type="entry name" value="PDR_like"/>
    <property type="match status" value="1"/>
</dbReference>
<dbReference type="Proteomes" id="UP000279994">
    <property type="component" value="Unassembled WGS sequence"/>
</dbReference>
<dbReference type="PROSITE" id="PS51085">
    <property type="entry name" value="2FE2S_FER_2"/>
    <property type="match status" value="1"/>
</dbReference>
<dbReference type="SUPFAM" id="SSF63380">
    <property type="entry name" value="Riboflavin synthase domain-like"/>
    <property type="match status" value="1"/>
</dbReference>
<dbReference type="PANTHER" id="PTHR47354">
    <property type="entry name" value="NADH OXIDOREDUCTASE HCR"/>
    <property type="match status" value="1"/>
</dbReference>
<dbReference type="InterPro" id="IPR001041">
    <property type="entry name" value="2Fe-2S_ferredoxin-type"/>
</dbReference>
<dbReference type="InterPro" id="IPR017927">
    <property type="entry name" value="FAD-bd_FR_type"/>
</dbReference>
<dbReference type="Gene3D" id="3.40.50.80">
    <property type="entry name" value="Nucleotide-binding domain of ferredoxin-NADP reductase (FNR) module"/>
    <property type="match status" value="1"/>
</dbReference>
<proteinExistence type="predicted"/>
<dbReference type="CDD" id="cd00207">
    <property type="entry name" value="fer2"/>
    <property type="match status" value="1"/>
</dbReference>
<accession>A0A3N0GY07</accession>